<gene>
    <name evidence="1" type="ORF">LCGC14_1430970</name>
</gene>
<name>A0A0F9JNL8_9ZZZZ</name>
<reference evidence="1" key="1">
    <citation type="journal article" date="2015" name="Nature">
        <title>Complex archaea that bridge the gap between prokaryotes and eukaryotes.</title>
        <authorList>
            <person name="Spang A."/>
            <person name="Saw J.H."/>
            <person name="Jorgensen S.L."/>
            <person name="Zaremba-Niedzwiedzka K."/>
            <person name="Martijn J."/>
            <person name="Lind A.E."/>
            <person name="van Eijk R."/>
            <person name="Schleper C."/>
            <person name="Guy L."/>
            <person name="Ettema T.J."/>
        </authorList>
    </citation>
    <scope>NUCLEOTIDE SEQUENCE</scope>
</reference>
<dbReference type="AlphaFoldDB" id="A0A0F9JNL8"/>
<protein>
    <recommendedName>
        <fullName evidence="2">InsA N-terminal domain-containing protein</fullName>
    </recommendedName>
</protein>
<sequence>MTCPRCGLVMHLLNCRDHSEYSDYLYQCQCGTT</sequence>
<evidence type="ECO:0000313" key="1">
    <source>
        <dbReference type="EMBL" id="KKM71399.1"/>
    </source>
</evidence>
<dbReference type="EMBL" id="LAZR01009644">
    <property type="protein sequence ID" value="KKM71399.1"/>
    <property type="molecule type" value="Genomic_DNA"/>
</dbReference>
<proteinExistence type="predicted"/>
<feature type="non-terminal residue" evidence="1">
    <location>
        <position position="33"/>
    </location>
</feature>
<accession>A0A0F9JNL8</accession>
<evidence type="ECO:0008006" key="2">
    <source>
        <dbReference type="Google" id="ProtNLM"/>
    </source>
</evidence>
<comment type="caution">
    <text evidence="1">The sequence shown here is derived from an EMBL/GenBank/DDBJ whole genome shotgun (WGS) entry which is preliminary data.</text>
</comment>
<organism evidence="1">
    <name type="scientific">marine sediment metagenome</name>
    <dbReference type="NCBI Taxonomy" id="412755"/>
    <lineage>
        <taxon>unclassified sequences</taxon>
        <taxon>metagenomes</taxon>
        <taxon>ecological metagenomes</taxon>
    </lineage>
</organism>